<evidence type="ECO:0000313" key="3">
    <source>
        <dbReference type="EMBL" id="OAI86454.1"/>
    </source>
</evidence>
<evidence type="ECO:0000259" key="1">
    <source>
        <dbReference type="Pfam" id="PF04773"/>
    </source>
</evidence>
<protein>
    <submittedName>
        <fullName evidence="3">Transcriptional regulator</fullName>
    </submittedName>
</protein>
<dbReference type="Proteomes" id="UP000077752">
    <property type="component" value="Unassembled WGS sequence"/>
</dbReference>
<gene>
    <name evidence="3" type="ORF">AYO28_01815</name>
</gene>
<accession>A0A177SCW5</accession>
<dbReference type="EMBL" id="LUCV01000040">
    <property type="protein sequence ID" value="OAI86454.1"/>
    <property type="molecule type" value="Genomic_DNA"/>
</dbReference>
<organism evidence="3 4">
    <name type="scientific">Pseudomonas putida</name>
    <name type="common">Arthrobacter siderocapsulatus</name>
    <dbReference type="NCBI Taxonomy" id="303"/>
    <lineage>
        <taxon>Bacteria</taxon>
        <taxon>Pseudomonadati</taxon>
        <taxon>Pseudomonadota</taxon>
        <taxon>Gammaproteobacteria</taxon>
        <taxon>Pseudomonadales</taxon>
        <taxon>Pseudomonadaceae</taxon>
        <taxon>Pseudomonas</taxon>
    </lineage>
</organism>
<feature type="domain" description="FecR protein" evidence="1">
    <location>
        <begin position="120"/>
        <end position="187"/>
    </location>
</feature>
<dbReference type="AlphaFoldDB" id="A0A177SCW5"/>
<proteinExistence type="predicted"/>
<dbReference type="InterPro" id="IPR006860">
    <property type="entry name" value="FecR"/>
</dbReference>
<dbReference type="GO" id="GO:0016989">
    <property type="term" value="F:sigma factor antagonist activity"/>
    <property type="evidence" value="ECO:0007669"/>
    <property type="project" value="TreeGrafter"/>
</dbReference>
<dbReference type="InterPro" id="IPR012373">
    <property type="entry name" value="Ferrdict_sens_TM"/>
</dbReference>
<dbReference type="InterPro" id="IPR032623">
    <property type="entry name" value="FecR_N"/>
</dbReference>
<sequence length="322" mass="35162">MRPFQPLQRQSIDEQVLDQALHWMVLLQSGVSSAADQQACDAWRAQNADHELAWQRLASLNQDLRQTTRTLPPAKARSLLQARSGSSRRTLLKGIAGLAVLGATGVGVRETGLVPELFSDYRTGTGQRERLQLAGGVELQIDTRSAVDRHATDLSLELGRLLINTGTQPQWRVRTRDGWVTPGASSTLVIALDLPRTPGSQLQVFTGSATLELAQGERLTLGAGQQLNFKAGRASPPRSVQTAELAWRDGLLVAERMPLGLLLAHLDRYRRGVLRCAPEIAELPVSGSYSLDNPQASLELLARMLPIKVERVLGLWTTVKPA</sequence>
<evidence type="ECO:0000259" key="2">
    <source>
        <dbReference type="Pfam" id="PF16220"/>
    </source>
</evidence>
<dbReference type="RefSeq" id="WP_064304278.1">
    <property type="nucleotide sequence ID" value="NZ_LUCV01000040.1"/>
</dbReference>
<evidence type="ECO:0000313" key="4">
    <source>
        <dbReference type="Proteomes" id="UP000077752"/>
    </source>
</evidence>
<dbReference type="PANTHER" id="PTHR30273:SF2">
    <property type="entry name" value="PROTEIN FECR"/>
    <property type="match status" value="1"/>
</dbReference>
<dbReference type="PANTHER" id="PTHR30273">
    <property type="entry name" value="PERIPLASMIC SIGNAL SENSOR AND SIGMA FACTOR ACTIVATOR FECR-RELATED"/>
    <property type="match status" value="1"/>
</dbReference>
<reference evidence="3 4" key="1">
    <citation type="submission" date="2016-03" db="EMBL/GenBank/DDBJ databases">
        <title>Draft Genome Assembly of Pseudomonas putida strain CBF10-2.</title>
        <authorList>
            <person name="Iyer R.S."/>
            <person name="Damania A."/>
        </authorList>
    </citation>
    <scope>NUCLEOTIDE SEQUENCE [LARGE SCALE GENOMIC DNA]</scope>
    <source>
        <strain evidence="3 4">CBF10-2</strain>
    </source>
</reference>
<dbReference type="Pfam" id="PF16220">
    <property type="entry name" value="DUF4880"/>
    <property type="match status" value="1"/>
</dbReference>
<dbReference type="Pfam" id="PF04773">
    <property type="entry name" value="FecR"/>
    <property type="match status" value="1"/>
</dbReference>
<name>A0A177SCW5_PSEPU</name>
<feature type="domain" description="FecR N-terminal" evidence="2">
    <location>
        <begin position="18"/>
        <end position="60"/>
    </location>
</feature>
<dbReference type="PIRSF" id="PIRSF018266">
    <property type="entry name" value="FecR"/>
    <property type="match status" value="1"/>
</dbReference>
<comment type="caution">
    <text evidence="3">The sequence shown here is derived from an EMBL/GenBank/DDBJ whole genome shotgun (WGS) entry which is preliminary data.</text>
</comment>